<dbReference type="CDD" id="cd11316">
    <property type="entry name" value="AmyAc_bac2_AmyA"/>
    <property type="match status" value="1"/>
</dbReference>
<dbReference type="PANTHER" id="PTHR10357:SF179">
    <property type="entry name" value="NEUTRAL AND BASIC AMINO ACID TRANSPORT PROTEIN RBAT"/>
    <property type="match status" value="1"/>
</dbReference>
<dbReference type="InterPro" id="IPR017853">
    <property type="entry name" value="GH"/>
</dbReference>
<proteinExistence type="inferred from homology"/>
<evidence type="ECO:0000313" key="5">
    <source>
        <dbReference type="Proteomes" id="UP000604730"/>
    </source>
</evidence>
<dbReference type="Proteomes" id="UP000604730">
    <property type="component" value="Unassembled WGS sequence"/>
</dbReference>
<evidence type="ECO:0000256" key="1">
    <source>
        <dbReference type="ARBA" id="ARBA00008061"/>
    </source>
</evidence>
<dbReference type="Pfam" id="PF00128">
    <property type="entry name" value="Alpha-amylase"/>
    <property type="match status" value="1"/>
</dbReference>
<dbReference type="SMART" id="SM00642">
    <property type="entry name" value="Aamy"/>
    <property type="match status" value="1"/>
</dbReference>
<feature type="chain" id="PRO_5045912631" evidence="2">
    <location>
        <begin position="25"/>
        <end position="539"/>
    </location>
</feature>
<evidence type="ECO:0000256" key="2">
    <source>
        <dbReference type="SAM" id="SignalP"/>
    </source>
</evidence>
<sequence>MKLNKIIKPLAATLPLTFSLTACNASSVGTPIKLIDDNYRVTYQIFVSSFYDSNGDGIGDLEGIRKKLDYINDGKAEKGTSLLANEIWLTPVSPSLSYHKYDVMDYKNIDKDFGTLEDFKALLDDCHKRNIKVIFDLVMNHSSSEHPWFVEAVNYIKGLKKGEEPDFNTCPYANYYNFTKKKQEGYAPIEGTDWYYEARFSPKMPDFNLENEAVRNEFKDIFKFWLGLGVDGFRLDAVTYYVTGSVTKNTEILTWLNKTVKEIKPDAYIVGEAWSTESEYGAYYKSGVDSFFDFEFSGSDGVIAKILKGVAPASSFAERMIREDELFSGNNPHYVNAPFYTNHDIPRSAGYYSGERRVDMIKLAGAMNLLMSGNAFIYYGEELGMKGSGKDENKRAPMQWSKDANAEGMCKGPKDMDEFEMMYGTLEDQSDDETSIYNYFKRAIKLRHSYPVIARGKTALYDGFDNANPDTVSVFTRNMADNSYEPLLIVINTSENDVSQKLGEDYTKLESFLVTGDKEVTIKDGMINIPSFGIAILTR</sequence>
<organism evidence="4 5">
    <name type="scientific">Catonella massiliensis</name>
    <dbReference type="NCBI Taxonomy" id="2799636"/>
    <lineage>
        <taxon>Bacteria</taxon>
        <taxon>Bacillati</taxon>
        <taxon>Bacillota</taxon>
        <taxon>Clostridia</taxon>
        <taxon>Lachnospirales</taxon>
        <taxon>Lachnospiraceae</taxon>
        <taxon>Catonella</taxon>
    </lineage>
</organism>
<dbReference type="InterPro" id="IPR045857">
    <property type="entry name" value="O16G_dom_2"/>
</dbReference>
<gene>
    <name evidence="4" type="ORF">JJN12_01110</name>
</gene>
<dbReference type="RefSeq" id="WP_208427962.1">
    <property type="nucleotide sequence ID" value="NZ_JAEPRJ010000001.1"/>
</dbReference>
<evidence type="ECO:0000313" key="4">
    <source>
        <dbReference type="EMBL" id="MBK5896388.1"/>
    </source>
</evidence>
<comment type="caution">
    <text evidence="4">The sequence shown here is derived from an EMBL/GenBank/DDBJ whole genome shotgun (WGS) entry which is preliminary data.</text>
</comment>
<dbReference type="SUPFAM" id="SSF51445">
    <property type="entry name" value="(Trans)glycosidases"/>
    <property type="match status" value="1"/>
</dbReference>
<dbReference type="PANTHER" id="PTHR10357">
    <property type="entry name" value="ALPHA-AMYLASE FAMILY MEMBER"/>
    <property type="match status" value="1"/>
</dbReference>
<reference evidence="4 5" key="1">
    <citation type="submission" date="2021-01" db="EMBL/GenBank/DDBJ databases">
        <title>Isolation and description of Catonella massiliensis sp. nov., a novel Catonella species, isolated from a stable periodontitis subject.</title>
        <authorList>
            <person name="Antezack A."/>
            <person name="Boxberger M."/>
            <person name="La Scola B."/>
            <person name="Monnet-Corti V."/>
        </authorList>
    </citation>
    <scope>NUCLEOTIDE SEQUENCE [LARGE SCALE GENOMIC DNA]</scope>
    <source>
        <strain evidence="4 5">Marseille-Q4567</strain>
    </source>
</reference>
<feature type="signal peptide" evidence="2">
    <location>
        <begin position="1"/>
        <end position="24"/>
    </location>
</feature>
<comment type="similarity">
    <text evidence="1">Belongs to the glycosyl hydrolase 13 family.</text>
</comment>
<dbReference type="Gene3D" id="3.90.400.10">
    <property type="entry name" value="Oligo-1,6-glucosidase, Domain 2"/>
    <property type="match status" value="1"/>
</dbReference>
<evidence type="ECO:0000259" key="3">
    <source>
        <dbReference type="SMART" id="SM00642"/>
    </source>
</evidence>
<name>A0ABS1IWV9_9FIRM</name>
<dbReference type="InterPro" id="IPR006047">
    <property type="entry name" value="GH13_cat_dom"/>
</dbReference>
<feature type="domain" description="Glycosyl hydrolase family 13 catalytic" evidence="3">
    <location>
        <begin position="44"/>
        <end position="447"/>
    </location>
</feature>
<keyword evidence="5" id="KW-1185">Reference proteome</keyword>
<dbReference type="EMBL" id="JAEPRJ010000001">
    <property type="protein sequence ID" value="MBK5896388.1"/>
    <property type="molecule type" value="Genomic_DNA"/>
</dbReference>
<accession>A0ABS1IWV9</accession>
<dbReference type="PROSITE" id="PS51257">
    <property type="entry name" value="PROKAR_LIPOPROTEIN"/>
    <property type="match status" value="1"/>
</dbReference>
<dbReference type="Gene3D" id="3.20.20.80">
    <property type="entry name" value="Glycosidases"/>
    <property type="match status" value="1"/>
</dbReference>
<keyword evidence="2" id="KW-0732">Signal</keyword>
<protein>
    <submittedName>
        <fullName evidence="4">Alpha-amylase</fullName>
    </submittedName>
</protein>